<accession>A0A7G9L0Y8</accession>
<sequence length="129" mass="14314">MAQPRIEHVNITVSNPGRAADLMRRLFGWRIRWEGPARDNGRTIHVGTDDSYIALYAPPGAGPDYGFSQGQPLNHIGVEVEDLAAVEALVLAEGFEPRFQGVYQPGPAHFYFTDHDDIEYEVVSYAGRA</sequence>
<reference evidence="2 3" key="1">
    <citation type="submission" date="2020-08" db="EMBL/GenBank/DDBJ databases">
        <title>Sphingomonas sp. sand1-3 16S ribosomal RNA gene Genome sequencing and assembly.</title>
        <authorList>
            <person name="Kang M."/>
        </authorList>
    </citation>
    <scope>NUCLEOTIDE SEQUENCE [LARGE SCALE GENOMIC DNA]</scope>
    <source>
        <strain evidence="3">sand1-3</strain>
    </source>
</reference>
<dbReference type="Proteomes" id="UP000515861">
    <property type="component" value="Chromosome"/>
</dbReference>
<dbReference type="CDD" id="cd06587">
    <property type="entry name" value="VOC"/>
    <property type="match status" value="1"/>
</dbReference>
<dbReference type="InterPro" id="IPR029068">
    <property type="entry name" value="Glyas_Bleomycin-R_OHBP_Dase"/>
</dbReference>
<name>A0A7G9L0Y8_9SPHN</name>
<gene>
    <name evidence="2" type="ORF">H8M03_09700</name>
</gene>
<dbReference type="Pfam" id="PF00903">
    <property type="entry name" value="Glyoxalase"/>
    <property type="match status" value="1"/>
</dbReference>
<organism evidence="2 3">
    <name type="scientific">Sphingomonas sabuli</name>
    <dbReference type="NCBI Taxonomy" id="2764186"/>
    <lineage>
        <taxon>Bacteria</taxon>
        <taxon>Pseudomonadati</taxon>
        <taxon>Pseudomonadota</taxon>
        <taxon>Alphaproteobacteria</taxon>
        <taxon>Sphingomonadales</taxon>
        <taxon>Sphingomonadaceae</taxon>
        <taxon>Sphingomonas</taxon>
    </lineage>
</organism>
<dbReference type="InterPro" id="IPR004360">
    <property type="entry name" value="Glyas_Fos-R_dOase_dom"/>
</dbReference>
<dbReference type="RefSeq" id="WP_187479242.1">
    <property type="nucleotide sequence ID" value="NZ_CP060697.1"/>
</dbReference>
<dbReference type="InterPro" id="IPR037523">
    <property type="entry name" value="VOC_core"/>
</dbReference>
<feature type="domain" description="VOC" evidence="1">
    <location>
        <begin position="5"/>
        <end position="127"/>
    </location>
</feature>
<dbReference type="SUPFAM" id="SSF54593">
    <property type="entry name" value="Glyoxalase/Bleomycin resistance protein/Dihydroxybiphenyl dioxygenase"/>
    <property type="match status" value="1"/>
</dbReference>
<dbReference type="PROSITE" id="PS51819">
    <property type="entry name" value="VOC"/>
    <property type="match status" value="1"/>
</dbReference>
<protein>
    <submittedName>
        <fullName evidence="2">VOC family protein</fullName>
    </submittedName>
</protein>
<evidence type="ECO:0000259" key="1">
    <source>
        <dbReference type="PROSITE" id="PS51819"/>
    </source>
</evidence>
<dbReference type="KEGG" id="ssau:H8M03_09700"/>
<dbReference type="EMBL" id="CP060697">
    <property type="protein sequence ID" value="QNM82287.1"/>
    <property type="molecule type" value="Genomic_DNA"/>
</dbReference>
<evidence type="ECO:0000313" key="2">
    <source>
        <dbReference type="EMBL" id="QNM82287.1"/>
    </source>
</evidence>
<keyword evidence="3" id="KW-1185">Reference proteome</keyword>
<dbReference type="Gene3D" id="3.10.180.10">
    <property type="entry name" value="2,3-Dihydroxybiphenyl 1,2-Dioxygenase, domain 1"/>
    <property type="match status" value="1"/>
</dbReference>
<dbReference type="AlphaFoldDB" id="A0A7G9L0Y8"/>
<evidence type="ECO:0000313" key="3">
    <source>
        <dbReference type="Proteomes" id="UP000515861"/>
    </source>
</evidence>
<proteinExistence type="predicted"/>